<evidence type="ECO:0000256" key="2">
    <source>
        <dbReference type="ARBA" id="ARBA00023122"/>
    </source>
</evidence>
<proteinExistence type="predicted"/>
<dbReference type="SUPFAM" id="SSF56176">
    <property type="entry name" value="FAD-binding/transporter-associated domain-like"/>
    <property type="match status" value="1"/>
</dbReference>
<dbReference type="AlphaFoldDB" id="A0A0F9K8L2"/>
<protein>
    <recommendedName>
        <fullName evidence="3">CBS domain-containing protein</fullName>
    </recommendedName>
</protein>
<dbReference type="PANTHER" id="PTHR22777:SF17">
    <property type="entry name" value="UPF0053 PROTEIN SLL0260"/>
    <property type="match status" value="1"/>
</dbReference>
<dbReference type="InterPro" id="IPR016169">
    <property type="entry name" value="FAD-bd_PCMH_sub2"/>
</dbReference>
<name>A0A0F9K8L2_9ZZZZ</name>
<dbReference type="InterPro" id="IPR005170">
    <property type="entry name" value="Transptr-assoc_dom"/>
</dbReference>
<sequence length="297" mass="33281">LDEFDPANDGWVPSDLTRLNVFEYALLLEHGGIGADGRRYPPYPFARPAEEEAEAEMLHKVFDFGNRPVREVMVPRIDMVAADVEDGFSEVAQMMVEKGYSRLPAYEDTVDNVIGVVYAKEVLRHLARGTCPVSIRELARPAHFVPETKKIDELLAEMRQQRMSIAIVVDEYGGTAGLVTTEDLIEEIVGEIEDEFDAREQPVQLVTPTEAIVDARVGIDDLNEMFDLRIEKEDFDSVGGFIFNNLGRMPSVGDEVRVDGLVMRVLTVMGRRIKKVRITKLESAVQEPHSQSESQTG</sequence>
<gene>
    <name evidence="4" type="ORF">LCGC14_1665620</name>
</gene>
<keyword evidence="1" id="KW-0677">Repeat</keyword>
<dbReference type="CDD" id="cd04590">
    <property type="entry name" value="CBS_pair_CorC_HlyC_assoc"/>
    <property type="match status" value="1"/>
</dbReference>
<feature type="domain" description="CBS" evidence="3">
    <location>
        <begin position="73"/>
        <end position="133"/>
    </location>
</feature>
<dbReference type="SMART" id="SM01091">
    <property type="entry name" value="CorC_HlyC"/>
    <property type="match status" value="1"/>
</dbReference>
<dbReference type="PANTHER" id="PTHR22777">
    <property type="entry name" value="HEMOLYSIN-RELATED"/>
    <property type="match status" value="1"/>
</dbReference>
<evidence type="ECO:0000259" key="3">
    <source>
        <dbReference type="PROSITE" id="PS51371"/>
    </source>
</evidence>
<dbReference type="InterPro" id="IPR046342">
    <property type="entry name" value="CBS_dom_sf"/>
</dbReference>
<dbReference type="Gene3D" id="3.30.465.10">
    <property type="match status" value="1"/>
</dbReference>
<accession>A0A0F9K8L2</accession>
<dbReference type="PROSITE" id="PS51371">
    <property type="entry name" value="CBS"/>
    <property type="match status" value="2"/>
</dbReference>
<dbReference type="SUPFAM" id="SSF54631">
    <property type="entry name" value="CBS-domain pair"/>
    <property type="match status" value="1"/>
</dbReference>
<dbReference type="SMART" id="SM00116">
    <property type="entry name" value="CBS"/>
    <property type="match status" value="2"/>
</dbReference>
<dbReference type="Gene3D" id="3.10.580.10">
    <property type="entry name" value="CBS-domain"/>
    <property type="match status" value="1"/>
</dbReference>
<dbReference type="InterPro" id="IPR000644">
    <property type="entry name" value="CBS_dom"/>
</dbReference>
<evidence type="ECO:0000256" key="1">
    <source>
        <dbReference type="ARBA" id="ARBA00022737"/>
    </source>
</evidence>
<feature type="domain" description="CBS" evidence="3">
    <location>
        <begin position="138"/>
        <end position="195"/>
    </location>
</feature>
<dbReference type="GO" id="GO:0005886">
    <property type="term" value="C:plasma membrane"/>
    <property type="evidence" value="ECO:0007669"/>
    <property type="project" value="TreeGrafter"/>
</dbReference>
<dbReference type="Pfam" id="PF03471">
    <property type="entry name" value="CorC_HlyC"/>
    <property type="match status" value="1"/>
</dbReference>
<dbReference type="InterPro" id="IPR036318">
    <property type="entry name" value="FAD-bd_PCMH-like_sf"/>
</dbReference>
<comment type="caution">
    <text evidence="4">The sequence shown here is derived from an EMBL/GenBank/DDBJ whole genome shotgun (WGS) entry which is preliminary data.</text>
</comment>
<dbReference type="FunFam" id="3.10.580.10:FF:000002">
    <property type="entry name" value="Magnesium/cobalt efflux protein CorC"/>
    <property type="match status" value="1"/>
</dbReference>
<dbReference type="EMBL" id="LAZR01014220">
    <property type="protein sequence ID" value="KKM18443.1"/>
    <property type="molecule type" value="Genomic_DNA"/>
</dbReference>
<keyword evidence="2" id="KW-0129">CBS domain</keyword>
<dbReference type="InterPro" id="IPR044751">
    <property type="entry name" value="Ion_transp-like_CBS"/>
</dbReference>
<reference evidence="4" key="1">
    <citation type="journal article" date="2015" name="Nature">
        <title>Complex archaea that bridge the gap between prokaryotes and eukaryotes.</title>
        <authorList>
            <person name="Spang A."/>
            <person name="Saw J.H."/>
            <person name="Jorgensen S.L."/>
            <person name="Zaremba-Niedzwiedzka K."/>
            <person name="Martijn J."/>
            <person name="Lind A.E."/>
            <person name="van Eijk R."/>
            <person name="Schleper C."/>
            <person name="Guy L."/>
            <person name="Ettema T.J."/>
        </authorList>
    </citation>
    <scope>NUCLEOTIDE SEQUENCE</scope>
</reference>
<feature type="non-terminal residue" evidence="4">
    <location>
        <position position="1"/>
    </location>
</feature>
<organism evidence="4">
    <name type="scientific">marine sediment metagenome</name>
    <dbReference type="NCBI Taxonomy" id="412755"/>
    <lineage>
        <taxon>unclassified sequences</taxon>
        <taxon>metagenomes</taxon>
        <taxon>ecological metagenomes</taxon>
    </lineage>
</organism>
<dbReference type="Pfam" id="PF00571">
    <property type="entry name" value="CBS"/>
    <property type="match status" value="2"/>
</dbReference>
<evidence type="ECO:0000313" key="4">
    <source>
        <dbReference type="EMBL" id="KKM18443.1"/>
    </source>
</evidence>
<dbReference type="GO" id="GO:0050660">
    <property type="term" value="F:flavin adenine dinucleotide binding"/>
    <property type="evidence" value="ECO:0007669"/>
    <property type="project" value="InterPro"/>
</dbReference>